<evidence type="ECO:0000256" key="1">
    <source>
        <dbReference type="SAM" id="MobiDB-lite"/>
    </source>
</evidence>
<organism evidence="2">
    <name type="scientific">Chromera velia CCMP2878</name>
    <dbReference type="NCBI Taxonomy" id="1169474"/>
    <lineage>
        <taxon>Eukaryota</taxon>
        <taxon>Sar</taxon>
        <taxon>Alveolata</taxon>
        <taxon>Colpodellida</taxon>
        <taxon>Chromeraceae</taxon>
        <taxon>Chromera</taxon>
    </lineage>
</organism>
<dbReference type="EMBL" id="CDMZ01005260">
    <property type="protein sequence ID" value="CEM52476.1"/>
    <property type="molecule type" value="Genomic_DNA"/>
</dbReference>
<protein>
    <submittedName>
        <fullName evidence="2">Uncharacterized protein</fullName>
    </submittedName>
</protein>
<accession>A0A0G4I681</accession>
<feature type="compositionally biased region" description="Acidic residues" evidence="1">
    <location>
        <begin position="59"/>
        <end position="100"/>
    </location>
</feature>
<name>A0A0G4I681_9ALVE</name>
<dbReference type="AlphaFoldDB" id="A0A0G4I681"/>
<dbReference type="VEuPathDB" id="CryptoDB:Cvel_11295"/>
<sequence>MGRLQPSAAHVKQRSTVLLGKKSAAKGRKKSSESLSGKPLQPADLDFDPFNAPPVSAEDFVEIDFDDEDDADQDEGEEDVEGDGDEGDGDGDGGEIEDADWDDYFGETESELEKAHARLLGSIEANDFMEDENNLDEETRALLARLRNGELIGAEANPGKLEVARRYFDCEMQLTSLLEAGVSGRELWKPTLEALVKRTVDEFGLRLHALKWRGDGFLMEVANGENKVVDSSSLEECHKVVYAAVEALDSERGWDMLSKFDMVSSSTGLSDVLDKTKRMDAFKGFAVAVSLSEEHRGRMRWVGPLLEKTDKALVLNNRGKRCSIPLSKVAEVRLTKDSHIMW</sequence>
<reference evidence="2" key="1">
    <citation type="submission" date="2014-11" db="EMBL/GenBank/DDBJ databases">
        <authorList>
            <person name="Otto D Thomas"/>
            <person name="Naeem Raeece"/>
        </authorList>
    </citation>
    <scope>NUCLEOTIDE SEQUENCE</scope>
</reference>
<dbReference type="InterPro" id="IPR036847">
    <property type="entry name" value="RimP_C_sf"/>
</dbReference>
<evidence type="ECO:0000313" key="2">
    <source>
        <dbReference type="EMBL" id="CEM52476.1"/>
    </source>
</evidence>
<gene>
    <name evidence="2" type="ORF">Cvel_11295</name>
</gene>
<feature type="region of interest" description="Disordered" evidence="1">
    <location>
        <begin position="1"/>
        <end position="100"/>
    </location>
</feature>
<proteinExistence type="predicted"/>
<dbReference type="SUPFAM" id="SSF74942">
    <property type="entry name" value="YhbC-like, C-terminal domain"/>
    <property type="match status" value="1"/>
</dbReference>